<feature type="domain" description="ACB" evidence="6">
    <location>
        <begin position="4"/>
        <end position="89"/>
    </location>
</feature>
<accession>A0A7R9A4G4</accession>
<evidence type="ECO:0000256" key="3">
    <source>
        <dbReference type="ARBA" id="ARBA00023043"/>
    </source>
</evidence>
<dbReference type="InterPro" id="IPR002110">
    <property type="entry name" value="Ankyrin_rpt"/>
</dbReference>
<dbReference type="InterPro" id="IPR036770">
    <property type="entry name" value="Ankyrin_rpt-contain_sf"/>
</dbReference>
<dbReference type="EMBL" id="LR899792">
    <property type="protein sequence ID" value="CAD7242492.1"/>
    <property type="molecule type" value="Genomic_DNA"/>
</dbReference>
<dbReference type="PROSITE" id="PS50297">
    <property type="entry name" value="ANK_REP_REGION"/>
    <property type="match status" value="2"/>
</dbReference>
<dbReference type="GO" id="GO:0000062">
    <property type="term" value="F:fatty-acyl-CoA binding"/>
    <property type="evidence" value="ECO:0007669"/>
    <property type="project" value="InterPro"/>
</dbReference>
<evidence type="ECO:0000259" key="6">
    <source>
        <dbReference type="PROSITE" id="PS51228"/>
    </source>
</evidence>
<dbReference type="Proteomes" id="UP000677054">
    <property type="component" value="Unassembled WGS sequence"/>
</dbReference>
<gene>
    <name evidence="7" type="ORF">DSTB1V02_LOCUS2457</name>
</gene>
<dbReference type="PROSITE" id="PS50088">
    <property type="entry name" value="ANK_REPEAT"/>
    <property type="match status" value="2"/>
</dbReference>
<keyword evidence="4" id="KW-0446">Lipid-binding</keyword>
<evidence type="ECO:0000313" key="8">
    <source>
        <dbReference type="Proteomes" id="UP000677054"/>
    </source>
</evidence>
<reference evidence="7" key="1">
    <citation type="submission" date="2020-11" db="EMBL/GenBank/DDBJ databases">
        <authorList>
            <person name="Tran Van P."/>
        </authorList>
    </citation>
    <scope>NUCLEOTIDE SEQUENCE</scope>
</reference>
<dbReference type="Pfam" id="PF00887">
    <property type="entry name" value="ACBP"/>
    <property type="match status" value="1"/>
</dbReference>
<keyword evidence="2" id="KW-0677">Repeat</keyword>
<dbReference type="PRINTS" id="PR00689">
    <property type="entry name" value="ACOABINDINGP"/>
</dbReference>
<dbReference type="PANTHER" id="PTHR24119:SF0">
    <property type="entry name" value="ACYL-COA-BINDING DOMAIN-CONTAINING PROTEIN 6"/>
    <property type="match status" value="1"/>
</dbReference>
<dbReference type="Gene3D" id="1.20.80.10">
    <property type="match status" value="1"/>
</dbReference>
<dbReference type="AlphaFoldDB" id="A0A7R9A4G4"/>
<dbReference type="SUPFAM" id="SSF48403">
    <property type="entry name" value="Ankyrin repeat"/>
    <property type="match status" value="1"/>
</dbReference>
<evidence type="ECO:0000256" key="5">
    <source>
        <dbReference type="PROSITE-ProRule" id="PRU00023"/>
    </source>
</evidence>
<dbReference type="InterPro" id="IPR000582">
    <property type="entry name" value="Acyl-CoA-binding_protein"/>
</dbReference>
<dbReference type="Gene3D" id="1.25.40.20">
    <property type="entry name" value="Ankyrin repeat-containing domain"/>
    <property type="match status" value="1"/>
</dbReference>
<evidence type="ECO:0000256" key="1">
    <source>
        <dbReference type="ARBA" id="ARBA00018419"/>
    </source>
</evidence>
<evidence type="ECO:0000256" key="2">
    <source>
        <dbReference type="ARBA" id="ARBA00022737"/>
    </source>
</evidence>
<sequence length="233" mass="26185">MEDLKKEFEKAAAYIRAVALKLDTKDLTYLYARYKQAQEGPCNIAKPGFFDFQGKIKWEAWKELGEMDGMRAMEEYVAHVSMIAPEWQESSGDTSTTTHNMGVSVSRPAVVDIDIPDSVKTVFDWVKDGNLDALKAYKDEEFQVTDEEGMSPIHWASDRGFPNIVQYLIERGCDPNSRDGEKQTPLHYACSCGHKDVVIVLLKSGADRTLRDLDDLSPVDVANEEDVLSLLKA</sequence>
<dbReference type="PANTHER" id="PTHR24119">
    <property type="entry name" value="ACYL-COA-BINDING DOMAIN-CONTAINING PROTEIN 6"/>
    <property type="match status" value="1"/>
</dbReference>
<evidence type="ECO:0000256" key="4">
    <source>
        <dbReference type="ARBA" id="ARBA00023121"/>
    </source>
</evidence>
<dbReference type="Pfam" id="PF12796">
    <property type="entry name" value="Ank_2"/>
    <property type="match status" value="1"/>
</dbReference>
<evidence type="ECO:0000313" key="7">
    <source>
        <dbReference type="EMBL" id="CAD7242492.1"/>
    </source>
</evidence>
<dbReference type="EMBL" id="CAJPEV010000275">
    <property type="protein sequence ID" value="CAG0883306.1"/>
    <property type="molecule type" value="Genomic_DNA"/>
</dbReference>
<dbReference type="SUPFAM" id="SSF47027">
    <property type="entry name" value="Acyl-CoA binding protein"/>
    <property type="match status" value="1"/>
</dbReference>
<organism evidence="7">
    <name type="scientific">Darwinula stevensoni</name>
    <dbReference type="NCBI Taxonomy" id="69355"/>
    <lineage>
        <taxon>Eukaryota</taxon>
        <taxon>Metazoa</taxon>
        <taxon>Ecdysozoa</taxon>
        <taxon>Arthropoda</taxon>
        <taxon>Crustacea</taxon>
        <taxon>Oligostraca</taxon>
        <taxon>Ostracoda</taxon>
        <taxon>Podocopa</taxon>
        <taxon>Podocopida</taxon>
        <taxon>Darwinulocopina</taxon>
        <taxon>Darwinuloidea</taxon>
        <taxon>Darwinulidae</taxon>
        <taxon>Darwinula</taxon>
    </lineage>
</organism>
<dbReference type="OrthoDB" id="10254927at2759"/>
<dbReference type="SMART" id="SM00248">
    <property type="entry name" value="ANK"/>
    <property type="match status" value="2"/>
</dbReference>
<dbReference type="PROSITE" id="PS51228">
    <property type="entry name" value="ACB_2"/>
    <property type="match status" value="1"/>
</dbReference>
<feature type="repeat" description="ANK" evidence="5">
    <location>
        <begin position="148"/>
        <end position="180"/>
    </location>
</feature>
<protein>
    <recommendedName>
        <fullName evidence="1">Acyl-CoA-binding domain-containing protein 6</fullName>
    </recommendedName>
</protein>
<name>A0A7R9A4G4_9CRUS</name>
<proteinExistence type="predicted"/>
<keyword evidence="3 5" id="KW-0040">ANK repeat</keyword>
<feature type="repeat" description="ANK" evidence="5">
    <location>
        <begin position="181"/>
        <end position="213"/>
    </location>
</feature>
<keyword evidence="8" id="KW-1185">Reference proteome</keyword>
<dbReference type="InterPro" id="IPR035984">
    <property type="entry name" value="Acyl-CoA-binding_sf"/>
</dbReference>
<dbReference type="InterPro" id="IPR014352">
    <property type="entry name" value="FERM/acyl-CoA-bd_prot_sf"/>
</dbReference>